<evidence type="ECO:0000256" key="1">
    <source>
        <dbReference type="SAM" id="Phobius"/>
    </source>
</evidence>
<keyword evidence="1" id="KW-0812">Transmembrane</keyword>
<proteinExistence type="predicted"/>
<feature type="transmembrane region" description="Helical" evidence="1">
    <location>
        <begin position="7"/>
        <end position="24"/>
    </location>
</feature>
<evidence type="ECO:0000313" key="2">
    <source>
        <dbReference type="EMBL" id="RNC97189.1"/>
    </source>
</evidence>
<reference evidence="2 3" key="1">
    <citation type="journal article" date="2014" name="Int. J. Syst. Evol. Microbiol.">
        <title>Lysinibacillus halotolerans sp. nov., isolated from saline-alkaline soil.</title>
        <authorList>
            <person name="Kong D."/>
            <person name="Wang Y."/>
            <person name="Zhao B."/>
            <person name="Li Y."/>
            <person name="Song J."/>
            <person name="Zhai Y."/>
            <person name="Zhang C."/>
            <person name="Wang H."/>
            <person name="Chen X."/>
            <person name="Zhao B."/>
            <person name="Ruan Z."/>
        </authorList>
    </citation>
    <scope>NUCLEOTIDE SEQUENCE [LARGE SCALE GENOMIC DNA]</scope>
    <source>
        <strain evidence="2 3">MCCC 1A12703</strain>
    </source>
</reference>
<dbReference type="Proteomes" id="UP000279909">
    <property type="component" value="Unassembled WGS sequence"/>
</dbReference>
<keyword evidence="3" id="KW-1185">Reference proteome</keyword>
<evidence type="ECO:0000313" key="3">
    <source>
        <dbReference type="Proteomes" id="UP000279909"/>
    </source>
</evidence>
<accession>A0A3M8H4E2</accession>
<protein>
    <recommendedName>
        <fullName evidence="4">DUF5316 domain-containing protein</fullName>
    </recommendedName>
</protein>
<comment type="caution">
    <text evidence="2">The sequence shown here is derived from an EMBL/GenBank/DDBJ whole genome shotgun (WGS) entry which is preliminary data.</text>
</comment>
<keyword evidence="1" id="KW-0472">Membrane</keyword>
<dbReference type="RefSeq" id="WP_122973447.1">
    <property type="nucleotide sequence ID" value="NZ_RHLQ01000061.1"/>
</dbReference>
<gene>
    <name evidence="2" type="ORF">EC501_16515</name>
</gene>
<sequence>MKYVTIGFILSLVGIIVSLVFWDIHMIPVITSSIGVVFLVATLIFSGTLVSGDRIRANYATESEEDRKSRYKMFTSSLLLAIPNFIVSIVFSFLLNNG</sequence>
<dbReference type="AlphaFoldDB" id="A0A3M8H4E2"/>
<feature type="transmembrane region" description="Helical" evidence="1">
    <location>
        <begin position="73"/>
        <end position="95"/>
    </location>
</feature>
<keyword evidence="1" id="KW-1133">Transmembrane helix</keyword>
<feature type="transmembrane region" description="Helical" evidence="1">
    <location>
        <begin position="30"/>
        <end position="52"/>
    </location>
</feature>
<dbReference type="EMBL" id="RHLQ01000061">
    <property type="protein sequence ID" value="RNC97189.1"/>
    <property type="molecule type" value="Genomic_DNA"/>
</dbReference>
<name>A0A3M8H4E2_9BACI</name>
<dbReference type="InterPro" id="IPR035167">
    <property type="entry name" value="DUF5316"/>
</dbReference>
<dbReference type="Pfam" id="PF17247">
    <property type="entry name" value="DUF5316"/>
    <property type="match status" value="1"/>
</dbReference>
<organism evidence="2 3">
    <name type="scientific">Lysinibacillus halotolerans</name>
    <dbReference type="NCBI Taxonomy" id="1368476"/>
    <lineage>
        <taxon>Bacteria</taxon>
        <taxon>Bacillati</taxon>
        <taxon>Bacillota</taxon>
        <taxon>Bacilli</taxon>
        <taxon>Bacillales</taxon>
        <taxon>Bacillaceae</taxon>
        <taxon>Lysinibacillus</taxon>
    </lineage>
</organism>
<evidence type="ECO:0008006" key="4">
    <source>
        <dbReference type="Google" id="ProtNLM"/>
    </source>
</evidence>
<dbReference type="OrthoDB" id="1927595at2"/>